<evidence type="ECO:0000313" key="2">
    <source>
        <dbReference type="Proteomes" id="UP000001510"/>
    </source>
</evidence>
<dbReference type="AlphaFoldDB" id="B0JFX4"/>
<dbReference type="HOGENOM" id="CLU_3119813_0_0_3"/>
<proteinExistence type="predicted"/>
<name>B0JFX4_MICAN</name>
<keyword evidence="2" id="KW-1185">Reference proteome</keyword>
<dbReference type="EnsemblBacteria" id="BAG01979">
    <property type="protein sequence ID" value="BAG01979"/>
    <property type="gene ID" value="MAE_21570"/>
</dbReference>
<gene>
    <name evidence="1" type="ordered locus">MAE_21570</name>
</gene>
<dbReference type="Proteomes" id="UP000001510">
    <property type="component" value="Chromosome"/>
</dbReference>
<reference evidence="1 2" key="1">
    <citation type="journal article" date="2007" name="DNA Res.">
        <title>Complete genomic structure of the bloom-forming toxic cyanobacterium Microcystis aeruginosa NIES-843.</title>
        <authorList>
            <person name="Kaneko T."/>
            <person name="Nakajima N."/>
            <person name="Okamoto S."/>
            <person name="Suzuki I."/>
            <person name="Tanabe Y."/>
            <person name="Tamaoki M."/>
            <person name="Nakamura Y."/>
            <person name="Kasai F."/>
            <person name="Watanabe A."/>
            <person name="Kawashima K."/>
            <person name="Kishida Y."/>
            <person name="Ono A."/>
            <person name="Shimizu Y."/>
            <person name="Takahashi C."/>
            <person name="Minami C."/>
            <person name="Fujishiro T."/>
            <person name="Kohara M."/>
            <person name="Katoh M."/>
            <person name="Nakazaki N."/>
            <person name="Nakayama S."/>
            <person name="Yamada M."/>
            <person name="Tabata S."/>
            <person name="Watanabe M.M."/>
        </authorList>
    </citation>
    <scope>NUCLEOTIDE SEQUENCE [LARGE SCALE GENOMIC DNA]</scope>
    <source>
        <strain evidence="2">NIES-843 / IAM M-247</strain>
    </source>
</reference>
<protein>
    <submittedName>
        <fullName evidence="1">Uncharacterized protein</fullName>
    </submittedName>
</protein>
<dbReference type="KEGG" id="mar:MAE_21570"/>
<dbReference type="EMBL" id="AP009552">
    <property type="protein sequence ID" value="BAG01979.1"/>
    <property type="molecule type" value="Genomic_DNA"/>
</dbReference>
<organism evidence="1 2">
    <name type="scientific">Microcystis aeruginosa (strain NIES-843 / IAM M-2473)</name>
    <dbReference type="NCBI Taxonomy" id="449447"/>
    <lineage>
        <taxon>Bacteria</taxon>
        <taxon>Bacillati</taxon>
        <taxon>Cyanobacteriota</taxon>
        <taxon>Cyanophyceae</taxon>
        <taxon>Oscillatoriophycideae</taxon>
        <taxon>Chroococcales</taxon>
        <taxon>Microcystaceae</taxon>
        <taxon>Microcystis</taxon>
    </lineage>
</organism>
<dbReference type="PaxDb" id="449447-MAE_21570"/>
<sequence>MIFPVRLKVNTSLSAPFSVTLSGDTATEIIGCSSESGLNDKLLLKSSDKL</sequence>
<accession>B0JFX4</accession>
<evidence type="ECO:0000313" key="1">
    <source>
        <dbReference type="EMBL" id="BAG01979.1"/>
    </source>
</evidence>